<sequence length="985" mass="109691">MTSTETLRLELHSAVLSDLDGSKPKNLARALAYQAEDMVPEAAAHADESDFQAALKVARSTHQLVELWRKQLTRWDYADQPTWTDTLPRTDERRAAVHGLLKLEDATRVLLDGLIPVSKAAVSVVISPEHKPWYTPQSQLSRPHYWPAYRNLLSAKGWPAEAVAALDVATDQVVERLADPTDTEMYQSKGLVVGYVQSGKTANFTGVMAKAVDAGYRLVIVLGGTLNMLRAQTQRRLDMELVGRENILRGADELESDYADDPAWADGKFVSFGSLPSALGAFDIVRMTTRDDDYKSLLQGITALEFEKREPALPLYDRENLHRSSARLMVVKKNKTVLAKLVKDLGKIKTPLAEIPVLIIDDESDEASVNTSKPDVQRSAINEQISKLLNMLPRAQYVGYTATPFANVFVDPSDTEDIFPKDFLISLPRPQGYMGARDFHDLDIDVEEEERTVANSNEKAHVRDIVDDAEDDTCLQQAMDMFVLTAAMKLYREDVGGLGDGYFAHHTMLIHESVRTGVHRELHDRVLSLWHNAGYTGPRGHERLRTLFETDVAPVSEVRADGQAVPASYDELMRYVGPASVRIGGDGQPIIVVNGDKDLETGEADFDKRPIWKILIGGQKLARGFTVEGLTVSFFRRRAGNASTLMQMGRWFGFRKGYRDLVRLYLGRRETMGRTEVDLYDAFQAICLDEEAFRSELERYSVMVDGRPQVTPAQIPPLVSQHLPWLKPTSPNKMYNARLELVRSAGRWEEPTAYPQKGEDLRHNTELWLPYLEALGARPRTYGYHFPDKGVVHRFGALSAVFPAATVLDTFRKLRWEIPEQFPPHLRYISEITEAGKVDDWVVLAPQHASTSAAKTVVLGSADRPYSWFSRDRRADRGPLFGAISDKKHRGVAHRIAGALGVSGDPATEGLVADRRGAIVLYPIVETAHQGSIGTDGRIDSDKLVMAFTFVAPASAHSANGQVVQFTTISSKPNAIIDIAEIDRS</sequence>
<dbReference type="EMBL" id="JASITI010000055">
    <property type="protein sequence ID" value="MDK9500096.1"/>
    <property type="molecule type" value="Genomic_DNA"/>
</dbReference>
<accession>A0ABT7H2G5</accession>
<protein>
    <submittedName>
        <fullName evidence="2">Z1 domain-containing protein</fullName>
    </submittedName>
</protein>
<organism evidence="2 3">
    <name type="scientific">Streptomyces katrae</name>
    <dbReference type="NCBI Taxonomy" id="68223"/>
    <lineage>
        <taxon>Bacteria</taxon>
        <taxon>Bacillati</taxon>
        <taxon>Actinomycetota</taxon>
        <taxon>Actinomycetes</taxon>
        <taxon>Kitasatosporales</taxon>
        <taxon>Streptomycetaceae</taxon>
        <taxon>Streptomyces</taxon>
    </lineage>
</organism>
<dbReference type="Pfam" id="PF10593">
    <property type="entry name" value="Z1"/>
    <property type="match status" value="1"/>
</dbReference>
<evidence type="ECO:0000259" key="1">
    <source>
        <dbReference type="Pfam" id="PF10593"/>
    </source>
</evidence>
<feature type="domain" description="Putative endonuclease Z1" evidence="1">
    <location>
        <begin position="475"/>
        <end position="722"/>
    </location>
</feature>
<name>A0ABT7H2G5_9ACTN</name>
<dbReference type="RefSeq" id="WP_285345817.1">
    <property type="nucleotide sequence ID" value="NZ_JASITI010000055.1"/>
</dbReference>
<gene>
    <name evidence="2" type="ORF">QEZ40_005719</name>
</gene>
<dbReference type="Proteomes" id="UP001223390">
    <property type="component" value="Unassembled WGS sequence"/>
</dbReference>
<evidence type="ECO:0000313" key="2">
    <source>
        <dbReference type="EMBL" id="MDK9500096.1"/>
    </source>
</evidence>
<proteinExistence type="predicted"/>
<keyword evidence="3" id="KW-1185">Reference proteome</keyword>
<evidence type="ECO:0000313" key="3">
    <source>
        <dbReference type="Proteomes" id="UP001223390"/>
    </source>
</evidence>
<reference evidence="2 3" key="1">
    <citation type="submission" date="2023-05" db="EMBL/GenBank/DDBJ databases">
        <title>Sequencing and Assembly of Streptomyces sp. NP73.</title>
        <authorList>
            <person name="Konwar A.N."/>
            <person name="Saikia K."/>
            <person name="Thakur D."/>
        </authorList>
    </citation>
    <scope>NUCLEOTIDE SEQUENCE [LARGE SCALE GENOMIC DNA]</scope>
    <source>
        <strain evidence="2 3">NP73</strain>
    </source>
</reference>
<comment type="caution">
    <text evidence="2">The sequence shown here is derived from an EMBL/GenBank/DDBJ whole genome shotgun (WGS) entry which is preliminary data.</text>
</comment>
<dbReference type="InterPro" id="IPR018310">
    <property type="entry name" value="Put_endonuclease_Z1-dom"/>
</dbReference>